<dbReference type="AlphaFoldDB" id="A0A1G9IWY4"/>
<dbReference type="PANTHER" id="PTHR42847:SF4">
    <property type="entry name" value="ALKANESULFONATE MONOOXYGENASE-RELATED"/>
    <property type="match status" value="1"/>
</dbReference>
<gene>
    <name evidence="6" type="ORF">SAMN05421874_11921</name>
</gene>
<keyword evidence="3" id="KW-0560">Oxidoreductase</keyword>
<evidence type="ECO:0000256" key="3">
    <source>
        <dbReference type="ARBA" id="ARBA00023002"/>
    </source>
</evidence>
<name>A0A1G9IWY4_9ACTN</name>
<evidence type="ECO:0000256" key="1">
    <source>
        <dbReference type="ARBA" id="ARBA00022630"/>
    </source>
</evidence>
<dbReference type="Pfam" id="PF00296">
    <property type="entry name" value="Bac_luciferase"/>
    <property type="match status" value="1"/>
</dbReference>
<dbReference type="PANTHER" id="PTHR42847">
    <property type="entry name" value="ALKANESULFONATE MONOOXYGENASE"/>
    <property type="match status" value="1"/>
</dbReference>
<dbReference type="GO" id="GO:0046306">
    <property type="term" value="P:alkanesulfonate catabolic process"/>
    <property type="evidence" value="ECO:0007669"/>
    <property type="project" value="TreeGrafter"/>
</dbReference>
<protein>
    <submittedName>
        <fullName evidence="6">Flavin-dependent oxidoreductase, luciferase family (Includes alkanesulfonate monooxygenase SsuD and methylene tetrahydromethanopterin reductase)</fullName>
    </submittedName>
</protein>
<dbReference type="InterPro" id="IPR011251">
    <property type="entry name" value="Luciferase-like_dom"/>
</dbReference>
<proteinExistence type="predicted"/>
<dbReference type="Proteomes" id="UP000198683">
    <property type="component" value="Unassembled WGS sequence"/>
</dbReference>
<evidence type="ECO:0000256" key="4">
    <source>
        <dbReference type="ARBA" id="ARBA00023033"/>
    </source>
</evidence>
<dbReference type="Gene3D" id="3.20.20.30">
    <property type="entry name" value="Luciferase-like domain"/>
    <property type="match status" value="1"/>
</dbReference>
<dbReference type="EMBL" id="FNFB01000019">
    <property type="protein sequence ID" value="SDL29789.1"/>
    <property type="molecule type" value="Genomic_DNA"/>
</dbReference>
<evidence type="ECO:0000259" key="5">
    <source>
        <dbReference type="Pfam" id="PF00296"/>
    </source>
</evidence>
<organism evidence="6 7">
    <name type="scientific">Nonomuraea maritima</name>
    <dbReference type="NCBI Taxonomy" id="683260"/>
    <lineage>
        <taxon>Bacteria</taxon>
        <taxon>Bacillati</taxon>
        <taxon>Actinomycetota</taxon>
        <taxon>Actinomycetes</taxon>
        <taxon>Streptosporangiales</taxon>
        <taxon>Streptosporangiaceae</taxon>
        <taxon>Nonomuraea</taxon>
    </lineage>
</organism>
<sequence>MKCPRRTAIPPIGPMFHVEHRGPGRLREDAKVRYSINIPNFGDFADARTVASVAVAAEQAGWDALFVWDHIVHRKQARRTFGDPWMLLTAAALVTSRIRLGTLITPVARRRPQQLARQVATLDALSGGRVIFGAGLGAPIDDEYGSFGEPTDPVVLAERLDEGLDLLRSYWSGEPVNHEGRHFQVRDVTLLPATVQRPHPPVWIAGYWPRRRPMRRAARWDGAVPLFASATHGEAPPADEVRDLAAFVHEHRDAGRDTPFDIVVGGESPADPARARDLIGPLADAGATWWDERQHIRGKDLDQLGPVLRRVEQGPPTI</sequence>
<dbReference type="GO" id="GO:0008726">
    <property type="term" value="F:alkanesulfonate monooxygenase activity"/>
    <property type="evidence" value="ECO:0007669"/>
    <property type="project" value="TreeGrafter"/>
</dbReference>
<evidence type="ECO:0000256" key="2">
    <source>
        <dbReference type="ARBA" id="ARBA00022643"/>
    </source>
</evidence>
<keyword evidence="1" id="KW-0285">Flavoprotein</keyword>
<dbReference type="SUPFAM" id="SSF51679">
    <property type="entry name" value="Bacterial luciferase-like"/>
    <property type="match status" value="1"/>
</dbReference>
<keyword evidence="2" id="KW-0288">FMN</keyword>
<reference evidence="6 7" key="1">
    <citation type="submission" date="2016-10" db="EMBL/GenBank/DDBJ databases">
        <authorList>
            <person name="de Groot N.N."/>
        </authorList>
    </citation>
    <scope>NUCLEOTIDE SEQUENCE [LARGE SCALE GENOMIC DNA]</scope>
    <source>
        <strain evidence="6 7">CGMCC 4.5681</strain>
    </source>
</reference>
<feature type="domain" description="Luciferase-like" evidence="5">
    <location>
        <begin position="46"/>
        <end position="265"/>
    </location>
</feature>
<keyword evidence="4 6" id="KW-0503">Monooxygenase</keyword>
<accession>A0A1G9IWY4</accession>
<evidence type="ECO:0000313" key="7">
    <source>
        <dbReference type="Proteomes" id="UP000198683"/>
    </source>
</evidence>
<dbReference type="STRING" id="683260.SAMN05421874_11921"/>
<dbReference type="InterPro" id="IPR050172">
    <property type="entry name" value="SsuD_RutA_monooxygenase"/>
</dbReference>
<evidence type="ECO:0000313" key="6">
    <source>
        <dbReference type="EMBL" id="SDL29789.1"/>
    </source>
</evidence>
<dbReference type="InterPro" id="IPR036661">
    <property type="entry name" value="Luciferase-like_sf"/>
</dbReference>
<keyword evidence="7" id="KW-1185">Reference proteome</keyword>